<keyword evidence="1" id="KW-0812">Transmembrane</keyword>
<feature type="signal peptide" evidence="3">
    <location>
        <begin position="1"/>
        <end position="25"/>
    </location>
</feature>
<gene>
    <name evidence="6" type="ORF">KOF26_15730</name>
</gene>
<reference evidence="6 7" key="1">
    <citation type="submission" date="2021-06" db="EMBL/GenBank/DDBJ databases">
        <title>Sphingomonas sp. XMGL2, whole genome shotgun sequencing project.</title>
        <authorList>
            <person name="Zhao G."/>
            <person name="Shen L."/>
        </authorList>
    </citation>
    <scope>NUCLEOTIDE SEQUENCE [LARGE SCALE GENOMIC DNA]</scope>
    <source>
        <strain evidence="6 7">XMGL2</strain>
    </source>
</reference>
<dbReference type="RefSeq" id="WP_216327241.1">
    <property type="nucleotide sequence ID" value="NZ_JAHKRT010000009.1"/>
</dbReference>
<dbReference type="PANTHER" id="PTHR47234">
    <property type="match status" value="1"/>
</dbReference>
<evidence type="ECO:0000313" key="6">
    <source>
        <dbReference type="EMBL" id="MBU3079307.1"/>
    </source>
</evidence>
<comment type="subcellular location">
    <subcellularLocation>
        <location evidence="1">Cell outer membrane</location>
        <topology evidence="1">Multi-pass membrane protein</topology>
    </subcellularLocation>
</comment>
<dbReference type="InterPro" id="IPR039426">
    <property type="entry name" value="TonB-dep_rcpt-like"/>
</dbReference>
<evidence type="ECO:0000256" key="2">
    <source>
        <dbReference type="RuleBase" id="RU003357"/>
    </source>
</evidence>
<dbReference type="PANTHER" id="PTHR47234:SF3">
    <property type="entry name" value="SECRETIN_TONB SHORT N-TERMINAL DOMAIN-CONTAINING PROTEIN"/>
    <property type="match status" value="1"/>
</dbReference>
<feature type="chain" id="PRO_5046937567" evidence="3">
    <location>
        <begin position="26"/>
        <end position="1014"/>
    </location>
</feature>
<dbReference type="InterPro" id="IPR012910">
    <property type="entry name" value="Plug_dom"/>
</dbReference>
<keyword evidence="1" id="KW-0813">Transport</keyword>
<keyword evidence="7" id="KW-1185">Reference proteome</keyword>
<comment type="caution">
    <text evidence="6">The sequence shown here is derived from an EMBL/GenBank/DDBJ whole genome shotgun (WGS) entry which is preliminary data.</text>
</comment>
<evidence type="ECO:0000313" key="7">
    <source>
        <dbReference type="Proteomes" id="UP000776276"/>
    </source>
</evidence>
<comment type="similarity">
    <text evidence="1 2">Belongs to the TonB-dependent receptor family.</text>
</comment>
<keyword evidence="1" id="KW-0998">Cell outer membrane</keyword>
<evidence type="ECO:0000259" key="5">
    <source>
        <dbReference type="Pfam" id="PF07715"/>
    </source>
</evidence>
<keyword evidence="6" id="KW-0675">Receptor</keyword>
<dbReference type="Pfam" id="PF00593">
    <property type="entry name" value="TonB_dep_Rec_b-barrel"/>
    <property type="match status" value="1"/>
</dbReference>
<accession>A0ABS6BLW0</accession>
<dbReference type="Pfam" id="PF07715">
    <property type="entry name" value="Plug"/>
    <property type="match status" value="1"/>
</dbReference>
<protein>
    <submittedName>
        <fullName evidence="6">TonB-dependent receptor</fullName>
    </submittedName>
</protein>
<sequence>MTPRTILRGALLVGTASLAVGTALAQPAAAPASDSTEEVVVTGSRIITNGYQAPTPVTVVSTAELLKKAPESIAEGLRSLPQFSGANTGATVAISQGNSASAGNFLNLRNLGSIETLVLLDGQRLPATSNNGATDTNIIPQALVQRIDVVTGGASAAYGSDAVSGVVNYILDTKFTGIKANGQLGISSRGDAAQQKLSFAGGMFLGERLHLEASVDYFHQAGIPDNGQRPWGGNYEGGWVNVGANPARPCGAGGCPENPYTPVENIRLATATYGTLIGVGRTAAQAELRQSATAGSAWALTGYTFEPTLQGGPVSQLGVHRADLGTPTGTPNFNIGGEDTSVSFGTTLTASLKTKNAFARADYDFGGGITGFAQGSFSESDTSFVTVGAGTQFNAWQVFADNAFLPDYVRDQMNAAGVASFVASRVEGDQPYKRVFNNTQAWTALAGIKGSLFDTFRWSLNYSGGRSRLNTKHFGNFDQAKWLAASDAVDEGQFRTGMPNGNIVCRVDLTNPGALPGCTPWNPFGNGSPSAASYDYIAGTPSTWRLVQQVHNFAANISGGLFDLPAGTVNIALGAEYRTQKLNQTSNIGNVYVDLMEPGFDPTNPPASTTASGLNGVAEGLRAANAAYYATFNSTNVAPSSGKQNIKELYGELAVPLLADMPFFQRLELNGAARYVDYSVTGTAWAWKVGGTWSPIDELRLRVTKSRDIRAPTLYEMFQGGGSTRGNFNDIHTGTSSNVVNISSGNPDLKMEKGDTFTAGAVWQPRWIPGFSMSVDYYNIHIKDQITTLNSTNANQYCEDSGGTGPTCAFIIRPLPFSDRSSENFPLMTYSRLFNQAYAIQKGLDYEISQRLNLGAGRLTLRLIGSHGFKAVSASDPNAPIQTFRLGAAIPKDQATLSADYTRGPFSVGANVRYIGPMHRTMQPQYVNGLPQAGTFYEGDGNNISRVAYLGANISYDIVGGGKPITLYFNGSNLLDKFVFWPANNGQPTEFPPINPGLYPIMGRYLVVGVRVRI</sequence>
<feature type="domain" description="TonB-dependent receptor plug" evidence="5">
    <location>
        <begin position="52"/>
        <end position="166"/>
    </location>
</feature>
<feature type="domain" description="TonB-dependent receptor-like beta-barrel" evidence="4">
    <location>
        <begin position="423"/>
        <end position="974"/>
    </location>
</feature>
<keyword evidence="1 2" id="KW-0472">Membrane</keyword>
<evidence type="ECO:0000259" key="4">
    <source>
        <dbReference type="Pfam" id="PF00593"/>
    </source>
</evidence>
<keyword evidence="3" id="KW-0732">Signal</keyword>
<organism evidence="6 7">
    <name type="scientific">Sphingomonas quercus</name>
    <dbReference type="NCBI Taxonomy" id="2842451"/>
    <lineage>
        <taxon>Bacteria</taxon>
        <taxon>Pseudomonadati</taxon>
        <taxon>Pseudomonadota</taxon>
        <taxon>Alphaproteobacteria</taxon>
        <taxon>Sphingomonadales</taxon>
        <taxon>Sphingomonadaceae</taxon>
        <taxon>Sphingomonas</taxon>
    </lineage>
</organism>
<evidence type="ECO:0000256" key="3">
    <source>
        <dbReference type="SAM" id="SignalP"/>
    </source>
</evidence>
<dbReference type="PROSITE" id="PS52016">
    <property type="entry name" value="TONB_DEPENDENT_REC_3"/>
    <property type="match status" value="1"/>
</dbReference>
<evidence type="ECO:0000256" key="1">
    <source>
        <dbReference type="PROSITE-ProRule" id="PRU01360"/>
    </source>
</evidence>
<keyword evidence="1" id="KW-1134">Transmembrane beta strand</keyword>
<dbReference type="Proteomes" id="UP000776276">
    <property type="component" value="Unassembled WGS sequence"/>
</dbReference>
<keyword evidence="2" id="KW-0798">TonB box</keyword>
<dbReference type="InterPro" id="IPR000531">
    <property type="entry name" value="Beta-barrel_TonB"/>
</dbReference>
<name>A0ABS6BLW0_9SPHN</name>
<proteinExistence type="inferred from homology"/>
<dbReference type="EMBL" id="JAHKRT010000009">
    <property type="protein sequence ID" value="MBU3079307.1"/>
    <property type="molecule type" value="Genomic_DNA"/>
</dbReference>